<evidence type="ECO:0000256" key="1">
    <source>
        <dbReference type="SAM" id="MobiDB-lite"/>
    </source>
</evidence>
<name>A0A816VSK9_BRANA</name>
<reference evidence="2" key="1">
    <citation type="submission" date="2021-01" db="EMBL/GenBank/DDBJ databases">
        <authorList>
            <consortium name="Genoscope - CEA"/>
            <person name="William W."/>
        </authorList>
    </citation>
    <scope>NUCLEOTIDE SEQUENCE</scope>
</reference>
<evidence type="ECO:0000313" key="2">
    <source>
        <dbReference type="EMBL" id="CAF2124445.1"/>
    </source>
</evidence>
<sequence length="68" mass="7602">MGNMCGKLEDGNNTSKHSARDGNMFRYDPSSYSLNFDDGRRENNVKVNMPGGFSSKISTPQSKNLLER</sequence>
<organism evidence="2">
    <name type="scientific">Brassica napus</name>
    <name type="common">Rape</name>
    <dbReference type="NCBI Taxonomy" id="3708"/>
    <lineage>
        <taxon>Eukaryota</taxon>
        <taxon>Viridiplantae</taxon>
        <taxon>Streptophyta</taxon>
        <taxon>Embryophyta</taxon>
        <taxon>Tracheophyta</taxon>
        <taxon>Spermatophyta</taxon>
        <taxon>Magnoliopsida</taxon>
        <taxon>eudicotyledons</taxon>
        <taxon>Gunneridae</taxon>
        <taxon>Pentapetalae</taxon>
        <taxon>rosids</taxon>
        <taxon>malvids</taxon>
        <taxon>Brassicales</taxon>
        <taxon>Brassicaceae</taxon>
        <taxon>Brassiceae</taxon>
        <taxon>Brassica</taxon>
    </lineage>
</organism>
<accession>A0A816VSK9</accession>
<feature type="compositionally biased region" description="Polar residues" evidence="1">
    <location>
        <begin position="55"/>
        <end position="68"/>
    </location>
</feature>
<dbReference type="AlphaFoldDB" id="A0A816VSK9"/>
<gene>
    <name evidence="2" type="ORF">DARMORV10_A03P26540.1</name>
</gene>
<proteinExistence type="predicted"/>
<feature type="region of interest" description="Disordered" evidence="1">
    <location>
        <begin position="1"/>
        <end position="68"/>
    </location>
</feature>
<dbReference type="Proteomes" id="UP001295469">
    <property type="component" value="Chromosome A03"/>
</dbReference>
<dbReference type="EMBL" id="HG994357">
    <property type="protein sequence ID" value="CAF2124445.1"/>
    <property type="molecule type" value="Genomic_DNA"/>
</dbReference>
<protein>
    <submittedName>
        <fullName evidence="2">(rape) hypothetical protein</fullName>
    </submittedName>
</protein>